<evidence type="ECO:0000256" key="9">
    <source>
        <dbReference type="ARBA" id="ARBA00023173"/>
    </source>
</evidence>
<keyword evidence="5 13" id="KW-0812">Transmembrane</keyword>
<dbReference type="GO" id="GO:0072320">
    <property type="term" value="F:volume-sensitive chloride channel activity"/>
    <property type="evidence" value="ECO:0007669"/>
    <property type="project" value="TreeGrafter"/>
</dbReference>
<dbReference type="Proteomes" id="UP000006671">
    <property type="component" value="Unassembled WGS sequence"/>
</dbReference>
<evidence type="ECO:0000256" key="8">
    <source>
        <dbReference type="ARBA" id="ARBA00023136"/>
    </source>
</evidence>
<dbReference type="GO" id="GO:0034707">
    <property type="term" value="C:chloride channel complex"/>
    <property type="evidence" value="ECO:0007669"/>
    <property type="project" value="UniProtKB-KW"/>
</dbReference>
<keyword evidence="8 13" id="KW-0472">Membrane</keyword>
<keyword evidence="4" id="KW-1003">Cell membrane</keyword>
<evidence type="ECO:0000256" key="3">
    <source>
        <dbReference type="ARBA" id="ARBA00022448"/>
    </source>
</evidence>
<dbReference type="PANTHER" id="PTHR12424">
    <property type="entry name" value="TWEETY-RELATED"/>
    <property type="match status" value="1"/>
</dbReference>
<evidence type="ECO:0000256" key="7">
    <source>
        <dbReference type="ARBA" id="ARBA00023065"/>
    </source>
</evidence>
<keyword evidence="10" id="KW-0325">Glycoprotein</keyword>
<dbReference type="OMA" id="WIVPSTH"/>
<protein>
    <submittedName>
        <fullName evidence="14">Uncharacterized protein</fullName>
    </submittedName>
</protein>
<dbReference type="GeneID" id="8861537"/>
<feature type="transmembrane region" description="Helical" evidence="13">
    <location>
        <begin position="275"/>
        <end position="298"/>
    </location>
</feature>
<accession>D2V313</accession>
<dbReference type="RefSeq" id="XP_002681294.1">
    <property type="nucleotide sequence ID" value="XM_002681248.1"/>
</dbReference>
<feature type="transmembrane region" description="Helical" evidence="13">
    <location>
        <begin position="174"/>
        <end position="201"/>
    </location>
</feature>
<evidence type="ECO:0000256" key="12">
    <source>
        <dbReference type="ARBA" id="ARBA00023303"/>
    </source>
</evidence>
<dbReference type="AlphaFoldDB" id="D2V313"/>
<dbReference type="GO" id="GO:0005886">
    <property type="term" value="C:plasma membrane"/>
    <property type="evidence" value="ECO:0007669"/>
    <property type="project" value="UniProtKB-SubCell"/>
</dbReference>
<name>D2V313_NAEGR</name>
<evidence type="ECO:0000256" key="10">
    <source>
        <dbReference type="ARBA" id="ARBA00023180"/>
    </source>
</evidence>
<evidence type="ECO:0000313" key="14">
    <source>
        <dbReference type="EMBL" id="EFC48550.1"/>
    </source>
</evidence>
<feature type="transmembrane region" description="Helical" evidence="13">
    <location>
        <begin position="17"/>
        <end position="34"/>
    </location>
</feature>
<comment type="similarity">
    <text evidence="2">Belongs to the tweety family.</text>
</comment>
<keyword evidence="11" id="KW-0868">Chloride</keyword>
<dbReference type="PANTHER" id="PTHR12424:SF8">
    <property type="entry name" value="PROTEIN TWEETY"/>
    <property type="match status" value="1"/>
</dbReference>
<feature type="transmembrane region" description="Helical" evidence="13">
    <location>
        <begin position="310"/>
        <end position="331"/>
    </location>
</feature>
<sequence length="531" mass="59203">MSSSIQFSSNNYRSRRALTIQFIFLIISISFVLFHKSLREYTDQQQQVGFYKSDNNNNLLITFVNAQNETRATTSYNPFSSISEKIASFKLNLYRLTFTGKQAPDKFDPESSDYWQGIGTSALGGGIVSILAILALLFFDTVRGLGCFGGIEPTKQLFYGREQRKQPYGQCQTFSLKIILAVMLVLIGGLCTLLIIGNVIFNVSFENGRVYFKATLVDMFNTTVNLQTVANRIQVASGSTSDITDINTLISQQQTALNSTNTLVREIRHLNFLRYFLLMVIAVVMLSVPLLGLLGGLTHWKEFALYGVRFGYMMLVCAWILFTIHFAFAMVTQDMCATADRYLQGTEGNTTSSSELVSQVSSLVSIFSQCSNSSQLVKNSGVSMSLVDGMLTSLNQQLTNADSQKRDFHLVLYNVTNATSIDFVAANPDTKANVQKSVDSILLFAYDLIPSFLTYNNCSSVGEKFVQFVDSGCVGMLSSIHILWAVFLVIGSALIPLTWFNCLGYKRFRKKRFVIPKERQPEGVEIALHLT</sequence>
<evidence type="ECO:0000256" key="1">
    <source>
        <dbReference type="ARBA" id="ARBA00004651"/>
    </source>
</evidence>
<evidence type="ECO:0000256" key="13">
    <source>
        <dbReference type="SAM" id="Phobius"/>
    </source>
</evidence>
<dbReference type="GO" id="GO:0005229">
    <property type="term" value="F:intracellularly calcium-gated chloride channel activity"/>
    <property type="evidence" value="ECO:0007669"/>
    <property type="project" value="TreeGrafter"/>
</dbReference>
<dbReference type="InterPro" id="IPR006990">
    <property type="entry name" value="Tweety"/>
</dbReference>
<organism evidence="15">
    <name type="scientific">Naegleria gruberi</name>
    <name type="common">Amoeba</name>
    <dbReference type="NCBI Taxonomy" id="5762"/>
    <lineage>
        <taxon>Eukaryota</taxon>
        <taxon>Discoba</taxon>
        <taxon>Heterolobosea</taxon>
        <taxon>Tetramitia</taxon>
        <taxon>Eutetramitia</taxon>
        <taxon>Vahlkampfiidae</taxon>
        <taxon>Naegleria</taxon>
    </lineage>
</organism>
<reference evidence="14 15" key="1">
    <citation type="journal article" date="2010" name="Cell">
        <title>The genome of Naegleria gruberi illuminates early eukaryotic versatility.</title>
        <authorList>
            <person name="Fritz-Laylin L.K."/>
            <person name="Prochnik S.E."/>
            <person name="Ginger M.L."/>
            <person name="Dacks J.B."/>
            <person name="Carpenter M.L."/>
            <person name="Field M.C."/>
            <person name="Kuo A."/>
            <person name="Paredez A."/>
            <person name="Chapman J."/>
            <person name="Pham J."/>
            <person name="Shu S."/>
            <person name="Neupane R."/>
            <person name="Cipriano M."/>
            <person name="Mancuso J."/>
            <person name="Tu H."/>
            <person name="Salamov A."/>
            <person name="Lindquist E."/>
            <person name="Shapiro H."/>
            <person name="Lucas S."/>
            <person name="Grigoriev I.V."/>
            <person name="Cande W.Z."/>
            <person name="Fulton C."/>
            <person name="Rokhsar D.S."/>
            <person name="Dawson S.C."/>
        </authorList>
    </citation>
    <scope>NUCLEOTIDE SEQUENCE [LARGE SCALE GENOMIC DNA]</scope>
    <source>
        <strain evidence="14 15">NEG-M</strain>
    </source>
</reference>
<dbReference type="KEGG" id="ngr:NAEGRDRAFT_78361"/>
<evidence type="ECO:0000256" key="6">
    <source>
        <dbReference type="ARBA" id="ARBA00022989"/>
    </source>
</evidence>
<keyword evidence="15" id="KW-1185">Reference proteome</keyword>
<proteinExistence type="inferred from homology"/>
<keyword evidence="7" id="KW-0406">Ion transport</keyword>
<keyword evidence="12" id="KW-0407">Ion channel</keyword>
<dbReference type="VEuPathDB" id="AmoebaDB:NAEGRDRAFT_78361"/>
<keyword evidence="9" id="KW-0869">Chloride channel</keyword>
<feature type="transmembrane region" description="Helical" evidence="13">
    <location>
        <begin position="482"/>
        <end position="503"/>
    </location>
</feature>
<dbReference type="InParanoid" id="D2V313"/>
<evidence type="ECO:0000313" key="15">
    <source>
        <dbReference type="Proteomes" id="UP000006671"/>
    </source>
</evidence>
<evidence type="ECO:0000256" key="4">
    <source>
        <dbReference type="ARBA" id="ARBA00022475"/>
    </source>
</evidence>
<evidence type="ECO:0000256" key="5">
    <source>
        <dbReference type="ARBA" id="ARBA00022692"/>
    </source>
</evidence>
<evidence type="ECO:0000256" key="11">
    <source>
        <dbReference type="ARBA" id="ARBA00023214"/>
    </source>
</evidence>
<evidence type="ECO:0000256" key="2">
    <source>
        <dbReference type="ARBA" id="ARBA00009849"/>
    </source>
</evidence>
<comment type="subcellular location">
    <subcellularLocation>
        <location evidence="1">Cell membrane</location>
        <topology evidence="1">Multi-pass membrane protein</topology>
    </subcellularLocation>
</comment>
<keyword evidence="6 13" id="KW-1133">Transmembrane helix</keyword>
<gene>
    <name evidence="14" type="ORF">NAEGRDRAFT_78361</name>
</gene>
<keyword evidence="3" id="KW-0813">Transport</keyword>
<dbReference type="OrthoDB" id="10258776at2759"/>
<feature type="transmembrane region" description="Helical" evidence="13">
    <location>
        <begin position="114"/>
        <end position="139"/>
    </location>
</feature>
<dbReference type="EMBL" id="GG738850">
    <property type="protein sequence ID" value="EFC48550.1"/>
    <property type="molecule type" value="Genomic_DNA"/>
</dbReference>